<dbReference type="Pfam" id="PF08666">
    <property type="entry name" value="SAF"/>
    <property type="match status" value="1"/>
</dbReference>
<sequence length="264" mass="28854">MKIRFLLYILLAGLVAAGGYIYWQQLLKEDPVSAEQTAKSTNEDLTKPKYQGAYFLTASRNLAKGSLVQSSDLVWRQKREDEDIADLERYYLKGIAKPQALAGFVVRHAIKQGEFVNKASFIRPGDFNYLSAVLKPGMRAVSIPIDVISGSSGLIKPGNSVDVIITTNLEGGGMSGRELSSIIAKTILSNVRVLAINQNVENLVETQAFDIAKAGTATLETTAKQAELLTVARKMGELSLSLRSEFVDMESDIKGGNQQRRLAK</sequence>
<gene>
    <name evidence="3" type="ORF">VTAP4600_A1198</name>
</gene>
<dbReference type="RefSeq" id="WP_102521882.1">
    <property type="nucleotide sequence ID" value="NZ_LT960611.1"/>
</dbReference>
<evidence type="ECO:0000313" key="4">
    <source>
        <dbReference type="Proteomes" id="UP000235828"/>
    </source>
</evidence>
<dbReference type="InterPro" id="IPR013974">
    <property type="entry name" value="SAF"/>
</dbReference>
<feature type="domain" description="SAF" evidence="1">
    <location>
        <begin position="56"/>
        <end position="119"/>
    </location>
</feature>
<protein>
    <submittedName>
        <fullName evidence="3">Flp pilus assembly protein CpaB</fullName>
    </submittedName>
</protein>
<dbReference type="CDD" id="cd11614">
    <property type="entry name" value="SAF_CpaB_FlgA_like"/>
    <property type="match status" value="1"/>
</dbReference>
<dbReference type="InterPro" id="IPR017592">
    <property type="entry name" value="Pilus_assmbl_Flp-typ_CpaB"/>
</dbReference>
<organism evidence="3 4">
    <name type="scientific">Vibrio tapetis subsp. tapetis</name>
    <dbReference type="NCBI Taxonomy" id="1671868"/>
    <lineage>
        <taxon>Bacteria</taxon>
        <taxon>Pseudomonadati</taxon>
        <taxon>Pseudomonadota</taxon>
        <taxon>Gammaproteobacteria</taxon>
        <taxon>Vibrionales</taxon>
        <taxon>Vibrionaceae</taxon>
        <taxon>Vibrio</taxon>
    </lineage>
</organism>
<name>A0A2N8ZBA2_9VIBR</name>
<feature type="domain" description="Flp pilus assembly protein RcpC/CpaB" evidence="2">
    <location>
        <begin position="129"/>
        <end position="243"/>
    </location>
</feature>
<dbReference type="InterPro" id="IPR031571">
    <property type="entry name" value="RcpC_dom"/>
</dbReference>
<proteinExistence type="predicted"/>
<dbReference type="Pfam" id="PF16976">
    <property type="entry name" value="RcpC"/>
    <property type="match status" value="1"/>
</dbReference>
<evidence type="ECO:0000259" key="1">
    <source>
        <dbReference type="Pfam" id="PF08666"/>
    </source>
</evidence>
<evidence type="ECO:0000313" key="3">
    <source>
        <dbReference type="EMBL" id="SON49177.1"/>
    </source>
</evidence>
<dbReference type="AlphaFoldDB" id="A0A2N8ZBA2"/>
<dbReference type="KEGG" id="vta:A1198"/>
<dbReference type="NCBIfam" id="TIGR03177">
    <property type="entry name" value="pilus_cpaB"/>
    <property type="match status" value="1"/>
</dbReference>
<evidence type="ECO:0000259" key="2">
    <source>
        <dbReference type="Pfam" id="PF16976"/>
    </source>
</evidence>
<dbReference type="Proteomes" id="UP000235828">
    <property type="component" value="Chromosome A"/>
</dbReference>
<dbReference type="OrthoDB" id="2037472at2"/>
<reference evidence="3 4" key="1">
    <citation type="submission" date="2017-10" db="EMBL/GenBank/DDBJ databases">
        <authorList>
            <person name="Banno H."/>
            <person name="Chua N.-H."/>
        </authorList>
    </citation>
    <scope>NUCLEOTIDE SEQUENCE [LARGE SCALE GENOMIC DNA]</scope>
    <source>
        <strain evidence="3">Vibrio tapetis CECT4600</strain>
    </source>
</reference>
<accession>A0A2N8ZBA2</accession>
<dbReference type="EMBL" id="LT960611">
    <property type="protein sequence ID" value="SON49177.1"/>
    <property type="molecule type" value="Genomic_DNA"/>
</dbReference>
<keyword evidence="4" id="KW-1185">Reference proteome</keyword>